<sequence>MSSGEEPEKGRRSGMGLPVQPPKPGTAMSIFVLLVGFAIVGVGAYSYVSDSAALADRAQVTAEVTELGVEEVEASRGRDAYVPVVTFQYQYEGTSYTSDRLYPGRSQPQYEDRATAQSKLSEFSVGQRVTAYVDPDMPGQAFLEDSRSGLPTGAVLVGVVVALVGGIGLYQARAQARVRDLLS</sequence>
<evidence type="ECO:0000256" key="2">
    <source>
        <dbReference type="SAM" id="Phobius"/>
    </source>
</evidence>
<evidence type="ECO:0000256" key="1">
    <source>
        <dbReference type="SAM" id="MobiDB-lite"/>
    </source>
</evidence>
<feature type="transmembrane region" description="Helical" evidence="2">
    <location>
        <begin position="30"/>
        <end position="48"/>
    </location>
</feature>
<accession>A0A8J8C9N1</accession>
<protein>
    <submittedName>
        <fullName evidence="4">DUF3592 domain-containing protein</fullName>
    </submittedName>
</protein>
<gene>
    <name evidence="4" type="ORF">EGD98_00355</name>
</gene>
<feature type="region of interest" description="Disordered" evidence="1">
    <location>
        <begin position="1"/>
        <end position="21"/>
    </location>
</feature>
<dbReference type="InterPro" id="IPR021994">
    <property type="entry name" value="DUF3592"/>
</dbReference>
<dbReference type="Proteomes" id="UP000783863">
    <property type="component" value="Unassembled WGS sequence"/>
</dbReference>
<reference evidence="4" key="1">
    <citation type="submission" date="2021-06" db="EMBL/GenBank/DDBJ databases">
        <title>Halomicroarcula sp. F24A a new haloarchaeum isolated from saline soil.</title>
        <authorList>
            <person name="Duran-Viseras A."/>
            <person name="Sanchez-Porro C."/>
            <person name="Ventosa A."/>
        </authorList>
    </citation>
    <scope>NUCLEOTIDE SEQUENCE</scope>
    <source>
        <strain evidence="4">F24A</strain>
    </source>
</reference>
<evidence type="ECO:0000313" key="4">
    <source>
        <dbReference type="EMBL" id="MBX0302113.1"/>
    </source>
</evidence>
<dbReference type="RefSeq" id="WP_220586362.1">
    <property type="nucleotide sequence ID" value="NZ_RKLQ01000001.1"/>
</dbReference>
<keyword evidence="2" id="KW-0812">Transmembrane</keyword>
<feature type="transmembrane region" description="Helical" evidence="2">
    <location>
        <begin position="150"/>
        <end position="170"/>
    </location>
</feature>
<dbReference type="AlphaFoldDB" id="A0A8J8C9N1"/>
<proteinExistence type="predicted"/>
<keyword evidence="2" id="KW-0472">Membrane</keyword>
<dbReference type="EMBL" id="RKLQ01000001">
    <property type="protein sequence ID" value="MBX0302113.1"/>
    <property type="molecule type" value="Genomic_DNA"/>
</dbReference>
<comment type="caution">
    <text evidence="4">The sequence shown here is derived from an EMBL/GenBank/DDBJ whole genome shotgun (WGS) entry which is preliminary data.</text>
</comment>
<feature type="domain" description="DUF3592" evidence="3">
    <location>
        <begin position="60"/>
        <end position="146"/>
    </location>
</feature>
<evidence type="ECO:0000313" key="5">
    <source>
        <dbReference type="Proteomes" id="UP000783863"/>
    </source>
</evidence>
<keyword evidence="2" id="KW-1133">Transmembrane helix</keyword>
<organism evidence="4 5">
    <name type="scientific">Haloarcula salinisoli</name>
    <dbReference type="NCBI Taxonomy" id="2487746"/>
    <lineage>
        <taxon>Archaea</taxon>
        <taxon>Methanobacteriati</taxon>
        <taxon>Methanobacteriota</taxon>
        <taxon>Stenosarchaea group</taxon>
        <taxon>Halobacteria</taxon>
        <taxon>Halobacteriales</taxon>
        <taxon>Haloarculaceae</taxon>
        <taxon>Haloarcula</taxon>
    </lineage>
</organism>
<feature type="compositionally biased region" description="Basic and acidic residues" evidence="1">
    <location>
        <begin position="1"/>
        <end position="11"/>
    </location>
</feature>
<keyword evidence="5" id="KW-1185">Reference proteome</keyword>
<name>A0A8J8C9N1_9EURY</name>
<evidence type="ECO:0000259" key="3">
    <source>
        <dbReference type="Pfam" id="PF12158"/>
    </source>
</evidence>
<dbReference type="Pfam" id="PF12158">
    <property type="entry name" value="DUF3592"/>
    <property type="match status" value="1"/>
</dbReference>